<evidence type="ECO:0000256" key="6">
    <source>
        <dbReference type="ARBA" id="ARBA00023212"/>
    </source>
</evidence>
<keyword evidence="5" id="KW-0159">Chromosome partition</keyword>
<feature type="compositionally biased region" description="Acidic residues" evidence="8">
    <location>
        <begin position="1207"/>
        <end position="1216"/>
    </location>
</feature>
<feature type="region of interest" description="Disordered" evidence="8">
    <location>
        <begin position="90"/>
        <end position="552"/>
    </location>
</feature>
<accession>A0AAE8ST50</accession>
<evidence type="ECO:0000256" key="8">
    <source>
        <dbReference type="SAM" id="MobiDB-lite"/>
    </source>
</evidence>
<feature type="compositionally biased region" description="Polar residues" evidence="8">
    <location>
        <begin position="264"/>
        <end position="292"/>
    </location>
</feature>
<feature type="compositionally biased region" description="Polar residues" evidence="8">
    <location>
        <begin position="113"/>
        <end position="122"/>
    </location>
</feature>
<dbReference type="PANTHER" id="PTHR13142:SF1">
    <property type="entry name" value="INNER CENTROMERE PROTEIN"/>
    <property type="match status" value="1"/>
</dbReference>
<feature type="compositionally biased region" description="Polar residues" evidence="8">
    <location>
        <begin position="874"/>
        <end position="889"/>
    </location>
</feature>
<feature type="compositionally biased region" description="Polar residues" evidence="8">
    <location>
        <begin position="661"/>
        <end position="675"/>
    </location>
</feature>
<feature type="compositionally biased region" description="Low complexity" evidence="8">
    <location>
        <begin position="730"/>
        <end position="739"/>
    </location>
</feature>
<dbReference type="InterPro" id="IPR005635">
    <property type="entry name" value="Inner_centromere_prot_ARK-bd"/>
</dbReference>
<feature type="region of interest" description="Disordered" evidence="8">
    <location>
        <begin position="617"/>
        <end position="1093"/>
    </location>
</feature>
<evidence type="ECO:0000256" key="7">
    <source>
        <dbReference type="ARBA" id="ARBA00023242"/>
    </source>
</evidence>
<feature type="region of interest" description="Disordered" evidence="8">
    <location>
        <begin position="569"/>
        <end position="595"/>
    </location>
</feature>
<evidence type="ECO:0000313" key="10">
    <source>
        <dbReference type="EMBL" id="SPN99650.1"/>
    </source>
</evidence>
<protein>
    <recommendedName>
        <fullName evidence="9">Inner centromere protein ARK-binding domain-containing protein</fullName>
    </recommendedName>
</protein>
<feature type="compositionally biased region" description="Polar residues" evidence="8">
    <location>
        <begin position="196"/>
        <end position="211"/>
    </location>
</feature>
<feature type="compositionally biased region" description="Polar residues" evidence="8">
    <location>
        <begin position="224"/>
        <end position="240"/>
    </location>
</feature>
<feature type="compositionally biased region" description="Basic and acidic residues" evidence="8">
    <location>
        <begin position="293"/>
        <end position="308"/>
    </location>
</feature>
<feature type="compositionally biased region" description="Low complexity" evidence="8">
    <location>
        <begin position="249"/>
        <end position="258"/>
    </location>
</feature>
<name>A0AAE8ST50_9PEZI</name>
<feature type="compositionally biased region" description="Low complexity" evidence="8">
    <location>
        <begin position="470"/>
        <end position="479"/>
    </location>
</feature>
<evidence type="ECO:0000256" key="3">
    <source>
        <dbReference type="ARBA" id="ARBA00010042"/>
    </source>
</evidence>
<dbReference type="GO" id="GO:0005634">
    <property type="term" value="C:nucleus"/>
    <property type="evidence" value="ECO:0007669"/>
    <property type="project" value="UniProtKB-SubCell"/>
</dbReference>
<sequence>MATRGSRLAIGSTSWVSDERSAALQATVSEVEEFSYSVRNDFDWLNEHMAGIFDENEINVAEMFKTPGKLRGKTPRTARKQINGEARVPLSDIFSGTPRGNPSPFLERLHRVNSPSLNSNGPKNPPNALGLSPTRPLQSPQRHGMVPLADSGYHGSQSQDFDPISPDYTQNRMKSPTPARDNAYARDTPTGLYHSPTKTRLLQSPTATFTTAREEQTAKVMPDPSQQIGSLQITRAQDMTVQPEPPSSPVQMPQSPSPKRASPLKTSPVKSSPVKNQHQSPVTRKPVPTQNQLEEKEGESNDEERTHSDGSSPIRPLVRKSSLNFASLPAREPLNAGKSLGGRMSRTSHLDLKRTSYYGRTTSGKSIGNAINAAPSDDEMEIDDVTTPRKQADTEDVVAHNKSYTRRLQDQISMLGKSQPRAERPSKSIPSFAPTTPPRQPAEGSKVPSPTRKPVTPGAFPEDDDDDWIQPPTTAQPAPDALSPRPAVPPKDHSLDVAMSDATDFVVPKQRQQGSRPGSPQRPPVIPDRTTSTVPHMKSASVSALPDARQHMDEGALLKKAISVSNPTLAAVAESERPQTPKSPTRSLRESPLKHVKNKLSSILKSSRGLLASSAAISAEGKSSMLSPSTTRLGLHRNPSSQTLNDIQPVAESAYPDLTQALVNAQASRPASPSKGTVRKTRASAEREKREKLKDKETRVMEDQMDKLERAREKEAEKAQLFNKEQARIAAMEKQAMAQKEQEQEKERLVSAKGAQKPTRTSPRKTKGTTQAGDGDIEMQDETVTMQPPPSASGSRPTPGGPMRKELKRPVRPTKEAATKSKAAPTVIKVNMGPHHSQYHPSNNALSANLHEALGAGSSGPQSTGKASHFSLKSKGSMQSLKSSASSTGRPKALELAAKRKEQEEREVQRKREAKAEIERKRAAVQEEERRQEQQRRLDAEKQKEKERELAEAKKAAQRQALIEKAKQTRAPPPAVRSQPNGPPDLTLAASQESMGGPGPSRAPSRMGSALFRSQDDPSRPVNALLSNANKSQKRPLGQDNDGGNARAPVRSGPTYQSKDAKRRRTSQELDDDMETLPNIKGPPVRPSAGYKKVGLRPYPAYKTLANQMQDMPAKPMYHPGGYTAAPQGTTRDLFKSTVTSQHNSAVKASALDTTQFSKGAIPFATNPGQQAYKTPGRAGAPAGAKSATRTSPRFQNGEAIELPEIQTDDEDEDSDGDHGMMASWADSPDLRRALLRQETMDPSAVFGPPAPLNMEEVFAKSKDRWHKFRARTSSANWSGGDRLTEEDIRKDIAARDKLRREGAWTYEMSKGL</sequence>
<feature type="region of interest" description="Disordered" evidence="8">
    <location>
        <begin position="1167"/>
        <end position="1225"/>
    </location>
</feature>
<proteinExistence type="inferred from homology"/>
<evidence type="ECO:0000256" key="5">
    <source>
        <dbReference type="ARBA" id="ARBA00022829"/>
    </source>
</evidence>
<keyword evidence="7" id="KW-0539">Nucleus</keyword>
<feature type="domain" description="Inner centromere protein ARK-binding" evidence="9">
    <location>
        <begin position="1205"/>
        <end position="1259"/>
    </location>
</feature>
<feature type="compositionally biased region" description="Polar residues" evidence="8">
    <location>
        <begin position="624"/>
        <end position="646"/>
    </location>
</feature>
<gene>
    <name evidence="10" type="ORF">DNG_02502</name>
</gene>
<feature type="compositionally biased region" description="Basic and acidic residues" evidence="8">
    <location>
        <begin position="740"/>
        <end position="750"/>
    </location>
</feature>
<feature type="compositionally biased region" description="Basic and acidic residues" evidence="8">
    <location>
        <begin position="386"/>
        <end position="399"/>
    </location>
</feature>
<keyword evidence="11" id="KW-1185">Reference proteome</keyword>
<evidence type="ECO:0000259" key="9">
    <source>
        <dbReference type="Pfam" id="PF03941"/>
    </source>
</evidence>
<evidence type="ECO:0000256" key="1">
    <source>
        <dbReference type="ARBA" id="ARBA00004123"/>
    </source>
</evidence>
<dbReference type="Pfam" id="PF03941">
    <property type="entry name" value="INCENP_ARK-bind"/>
    <property type="match status" value="1"/>
</dbReference>
<organism evidence="10 11">
    <name type="scientific">Cephalotrichum gorgonifer</name>
    <dbReference type="NCBI Taxonomy" id="2041049"/>
    <lineage>
        <taxon>Eukaryota</taxon>
        <taxon>Fungi</taxon>
        <taxon>Dikarya</taxon>
        <taxon>Ascomycota</taxon>
        <taxon>Pezizomycotina</taxon>
        <taxon>Sordariomycetes</taxon>
        <taxon>Hypocreomycetidae</taxon>
        <taxon>Microascales</taxon>
        <taxon>Microascaceae</taxon>
        <taxon>Cephalotrichum</taxon>
    </lineage>
</organism>
<reference evidence="10" key="1">
    <citation type="submission" date="2018-03" db="EMBL/GenBank/DDBJ databases">
        <authorList>
            <person name="Guldener U."/>
        </authorList>
    </citation>
    <scope>NUCLEOTIDE SEQUENCE</scope>
</reference>
<feature type="compositionally biased region" description="Basic and acidic residues" evidence="8">
    <location>
        <begin position="683"/>
        <end position="718"/>
    </location>
</feature>
<comment type="similarity">
    <text evidence="3">Belongs to the INCENP family.</text>
</comment>
<comment type="subcellular location">
    <subcellularLocation>
        <location evidence="2">Cytoplasm</location>
        <location evidence="2">Cytoskeleton</location>
        <location evidence="2">Spindle</location>
    </subcellularLocation>
    <subcellularLocation>
        <location evidence="1">Nucleus</location>
    </subcellularLocation>
</comment>
<evidence type="ECO:0000313" key="11">
    <source>
        <dbReference type="Proteomes" id="UP001187682"/>
    </source>
</evidence>
<dbReference type="GO" id="GO:0007059">
    <property type="term" value="P:chromosome segregation"/>
    <property type="evidence" value="ECO:0007669"/>
    <property type="project" value="UniProtKB-KW"/>
</dbReference>
<evidence type="ECO:0000256" key="4">
    <source>
        <dbReference type="ARBA" id="ARBA00022490"/>
    </source>
</evidence>
<feature type="compositionally biased region" description="Basic and acidic residues" evidence="8">
    <location>
        <begin position="897"/>
        <end position="955"/>
    </location>
</feature>
<feature type="compositionally biased region" description="Basic and acidic residues" evidence="8">
    <location>
        <begin position="803"/>
        <end position="819"/>
    </location>
</feature>
<keyword evidence="4" id="KW-0963">Cytoplasm</keyword>
<feature type="compositionally biased region" description="Polar residues" evidence="8">
    <location>
        <begin position="782"/>
        <end position="796"/>
    </location>
</feature>
<comment type="caution">
    <text evidence="10">The sequence shown here is derived from an EMBL/GenBank/DDBJ whole genome shotgun (WGS) entry which is preliminary data.</text>
</comment>
<dbReference type="EMBL" id="ONZQ02000003">
    <property type="protein sequence ID" value="SPN99650.1"/>
    <property type="molecule type" value="Genomic_DNA"/>
</dbReference>
<dbReference type="PANTHER" id="PTHR13142">
    <property type="entry name" value="INNER CENTROMERE PROTEIN"/>
    <property type="match status" value="1"/>
</dbReference>
<dbReference type="Proteomes" id="UP001187682">
    <property type="component" value="Unassembled WGS sequence"/>
</dbReference>
<dbReference type="GO" id="GO:0005819">
    <property type="term" value="C:spindle"/>
    <property type="evidence" value="ECO:0007669"/>
    <property type="project" value="UniProtKB-SubCell"/>
</dbReference>
<evidence type="ECO:0000256" key="2">
    <source>
        <dbReference type="ARBA" id="ARBA00004186"/>
    </source>
</evidence>
<keyword evidence="6" id="KW-0206">Cytoskeleton</keyword>